<proteinExistence type="predicted"/>
<sequence length="325" mass="36423">MKILVRLPNWLGDMVMAAGALQQIPAFFPGAEVCVVAKKGIHELLPFFPLSKHQFVFDKDQYKGPKGLWQFGKKIRRVERFDLFVSFPDSFSAALMGFATHAKERIGYKNEGRNILLTNAYAKPRGLHRVEEYVNLLEAFTGRKADNVDVRLHHSFHRQDYLAININSEASSRRLTPAKAVEIISAVRKSFDERIVLIGGSRERDFVEEVFNHLPEKNDIESVAGKTTMKELVQVLASAKLLLTTDSGPAHLANALGTQTVVLFGAGNENNTSPYNKDFLRVIRLGKLSCEPCAKNVCVQFSTPQCLELLETKNILLAVRQKLEA</sequence>
<dbReference type="GO" id="GO:0009244">
    <property type="term" value="P:lipopolysaccharide core region biosynthetic process"/>
    <property type="evidence" value="ECO:0007669"/>
    <property type="project" value="TreeGrafter"/>
</dbReference>
<dbReference type="CDD" id="cd03789">
    <property type="entry name" value="GT9_LPS_heptosyltransferase"/>
    <property type="match status" value="1"/>
</dbReference>
<organism evidence="3 4">
    <name type="scientific">Flavisolibacter ginsenosidimutans</name>
    <dbReference type="NCBI Taxonomy" id="661481"/>
    <lineage>
        <taxon>Bacteria</taxon>
        <taxon>Pseudomonadati</taxon>
        <taxon>Bacteroidota</taxon>
        <taxon>Chitinophagia</taxon>
        <taxon>Chitinophagales</taxon>
        <taxon>Chitinophagaceae</taxon>
        <taxon>Flavisolibacter</taxon>
    </lineage>
</organism>
<dbReference type="Pfam" id="PF01075">
    <property type="entry name" value="Glyco_transf_9"/>
    <property type="match status" value="1"/>
</dbReference>
<dbReference type="PANTHER" id="PTHR30160:SF7">
    <property type="entry name" value="ADP-HEPTOSE--LPS HEPTOSYLTRANSFERASE 2"/>
    <property type="match status" value="1"/>
</dbReference>
<dbReference type="SUPFAM" id="SSF53756">
    <property type="entry name" value="UDP-Glycosyltransferase/glycogen phosphorylase"/>
    <property type="match status" value="1"/>
</dbReference>
<evidence type="ECO:0000313" key="3">
    <source>
        <dbReference type="EMBL" id="QEC55514.1"/>
    </source>
</evidence>
<dbReference type="InterPro" id="IPR002201">
    <property type="entry name" value="Glyco_trans_9"/>
</dbReference>
<dbReference type="OrthoDB" id="642366at2"/>
<dbReference type="Proteomes" id="UP000321204">
    <property type="component" value="Chromosome"/>
</dbReference>
<dbReference type="GO" id="GO:0008713">
    <property type="term" value="F:ADP-heptose-lipopolysaccharide heptosyltransferase activity"/>
    <property type="evidence" value="ECO:0007669"/>
    <property type="project" value="TreeGrafter"/>
</dbReference>
<evidence type="ECO:0000256" key="2">
    <source>
        <dbReference type="ARBA" id="ARBA00022679"/>
    </source>
</evidence>
<gene>
    <name evidence="3" type="ORF">FSB75_06220</name>
</gene>
<dbReference type="GO" id="GO:0005829">
    <property type="term" value="C:cytosol"/>
    <property type="evidence" value="ECO:0007669"/>
    <property type="project" value="TreeGrafter"/>
</dbReference>
<evidence type="ECO:0000313" key="4">
    <source>
        <dbReference type="Proteomes" id="UP000321204"/>
    </source>
</evidence>
<reference evidence="3 4" key="1">
    <citation type="journal article" date="2015" name="Int. J. Syst. Evol. Microbiol.">
        <title>Flavisolibacter ginsenosidimutans sp. nov., with ginsenoside-converting activity isolated from soil used for cultivating ginseng.</title>
        <authorList>
            <person name="Zhao Y."/>
            <person name="Liu Q."/>
            <person name="Kang M.S."/>
            <person name="Jin F."/>
            <person name="Yu H."/>
            <person name="Im W.T."/>
        </authorList>
    </citation>
    <scope>NUCLEOTIDE SEQUENCE [LARGE SCALE GENOMIC DNA]</scope>
    <source>
        <strain evidence="3 4">Gsoil 636</strain>
    </source>
</reference>
<protein>
    <submittedName>
        <fullName evidence="3">Glycosyltransferase family 9 protein</fullName>
    </submittedName>
</protein>
<dbReference type="PANTHER" id="PTHR30160">
    <property type="entry name" value="TETRAACYLDISACCHARIDE 4'-KINASE-RELATED"/>
    <property type="match status" value="1"/>
</dbReference>
<dbReference type="InterPro" id="IPR051199">
    <property type="entry name" value="LPS_LOS_Heptosyltrfase"/>
</dbReference>
<keyword evidence="4" id="KW-1185">Reference proteome</keyword>
<accession>A0A5B8UFZ2</accession>
<dbReference type="EMBL" id="CP042433">
    <property type="protein sequence ID" value="QEC55514.1"/>
    <property type="molecule type" value="Genomic_DNA"/>
</dbReference>
<keyword evidence="1" id="KW-0328">Glycosyltransferase</keyword>
<evidence type="ECO:0000256" key="1">
    <source>
        <dbReference type="ARBA" id="ARBA00022676"/>
    </source>
</evidence>
<dbReference type="RefSeq" id="WP_146784361.1">
    <property type="nucleotide sequence ID" value="NZ_BAABIO010000002.1"/>
</dbReference>
<dbReference type="AlphaFoldDB" id="A0A5B8UFZ2"/>
<name>A0A5B8UFZ2_9BACT</name>
<keyword evidence="2 3" id="KW-0808">Transferase</keyword>
<dbReference type="KEGG" id="fgg:FSB75_06220"/>
<dbReference type="Gene3D" id="3.40.50.2000">
    <property type="entry name" value="Glycogen Phosphorylase B"/>
    <property type="match status" value="2"/>
</dbReference>